<comment type="similarity">
    <text evidence="1">Belongs to the 5'(3')-deoxyribonucleotidase family.</text>
</comment>
<dbReference type="RefSeq" id="WP_188405240.1">
    <property type="nucleotide sequence ID" value="NZ_BMGL01000003.1"/>
</dbReference>
<reference evidence="2 3" key="1">
    <citation type="journal article" date="2014" name="Int. J. Syst. Evol. Microbiol.">
        <title>Complete genome sequence of Corynebacterium casei LMG S-19264T (=DSM 44701T), isolated from a smear-ripened cheese.</title>
        <authorList>
            <consortium name="US DOE Joint Genome Institute (JGI-PGF)"/>
            <person name="Walter F."/>
            <person name="Albersmeier A."/>
            <person name="Kalinowski J."/>
            <person name="Ruckert C."/>
        </authorList>
    </citation>
    <scope>NUCLEOTIDE SEQUENCE [LARGE SCALE GENOMIC DNA]</scope>
    <source>
        <strain evidence="2 3">CGMCC 1.12925</strain>
    </source>
</reference>
<accession>A0A916ZNX4</accession>
<dbReference type="GO" id="GO:0009223">
    <property type="term" value="P:pyrimidine deoxyribonucleotide catabolic process"/>
    <property type="evidence" value="ECO:0007669"/>
    <property type="project" value="TreeGrafter"/>
</dbReference>
<dbReference type="GO" id="GO:0008253">
    <property type="term" value="F:5'-nucleotidase activity"/>
    <property type="evidence" value="ECO:0007669"/>
    <property type="project" value="InterPro"/>
</dbReference>
<dbReference type="AlphaFoldDB" id="A0A916ZNX4"/>
<dbReference type="InterPro" id="IPR023214">
    <property type="entry name" value="HAD_sf"/>
</dbReference>
<dbReference type="PANTHER" id="PTHR16504">
    <property type="entry name" value="5'(3')-DEOXYRIBONUCLEOTIDASE"/>
    <property type="match status" value="1"/>
</dbReference>
<evidence type="ECO:0000313" key="2">
    <source>
        <dbReference type="EMBL" id="GGE06886.1"/>
    </source>
</evidence>
<dbReference type="Gene3D" id="3.40.50.1000">
    <property type="entry name" value="HAD superfamily/HAD-like"/>
    <property type="match status" value="1"/>
</dbReference>
<dbReference type="PANTHER" id="PTHR16504:SF4">
    <property type="entry name" value="5'(3')-DEOXYRIBONUCLEOTIDASE"/>
    <property type="match status" value="1"/>
</dbReference>
<keyword evidence="3" id="KW-1185">Reference proteome</keyword>
<dbReference type="InterPro" id="IPR036412">
    <property type="entry name" value="HAD-like_sf"/>
</dbReference>
<organism evidence="2 3">
    <name type="scientific">Psychroflexus salis</name>
    <dbReference type="NCBI Taxonomy" id="1526574"/>
    <lineage>
        <taxon>Bacteria</taxon>
        <taxon>Pseudomonadati</taxon>
        <taxon>Bacteroidota</taxon>
        <taxon>Flavobacteriia</taxon>
        <taxon>Flavobacteriales</taxon>
        <taxon>Flavobacteriaceae</taxon>
        <taxon>Psychroflexus</taxon>
    </lineage>
</organism>
<name>A0A916ZNX4_9FLAO</name>
<dbReference type="SFLD" id="SFLDG01126">
    <property type="entry name" value="C1.2:_Nucleotidase_Like"/>
    <property type="match status" value="1"/>
</dbReference>
<protein>
    <submittedName>
        <fullName evidence="2">5'(3')-deoxyribonucleotidase</fullName>
    </submittedName>
</protein>
<dbReference type="EMBL" id="BMGL01000003">
    <property type="protein sequence ID" value="GGE06886.1"/>
    <property type="molecule type" value="Genomic_DNA"/>
</dbReference>
<sequence>MNKPIIYIDMDGVLADFGKAIKTHPKSNYLKYKDNPDNIHGIFANLEVVPGAKEAIHKLNQSNKYNLFVLTTAPWDNPTAWMHKRNWIEEHFGNIFHKKLIITHRKDLLIGDYLIDDRTANGAGNFKGTHLHFGWDYINNKFNNYPNWEAILDYFKLNG</sequence>
<gene>
    <name evidence="2" type="ORF">GCM10010831_05470</name>
</gene>
<evidence type="ECO:0000313" key="3">
    <source>
        <dbReference type="Proteomes" id="UP000599688"/>
    </source>
</evidence>
<dbReference type="InterPro" id="IPR010708">
    <property type="entry name" value="5'(3')-deoxyribonucleotidase"/>
</dbReference>
<dbReference type="SFLD" id="SFLDS00003">
    <property type="entry name" value="Haloacid_Dehalogenase"/>
    <property type="match status" value="1"/>
</dbReference>
<evidence type="ECO:0000256" key="1">
    <source>
        <dbReference type="ARBA" id="ARBA00009589"/>
    </source>
</evidence>
<proteinExistence type="inferred from homology"/>
<dbReference type="SFLD" id="SFLDG01145">
    <property type="entry name" value="C1.2.1"/>
    <property type="match status" value="1"/>
</dbReference>
<comment type="caution">
    <text evidence="2">The sequence shown here is derived from an EMBL/GenBank/DDBJ whole genome shotgun (WGS) entry which is preliminary data.</text>
</comment>
<dbReference type="SUPFAM" id="SSF56784">
    <property type="entry name" value="HAD-like"/>
    <property type="match status" value="1"/>
</dbReference>
<dbReference type="Proteomes" id="UP000599688">
    <property type="component" value="Unassembled WGS sequence"/>
</dbReference>
<dbReference type="Pfam" id="PF06941">
    <property type="entry name" value="NT5C"/>
    <property type="match status" value="1"/>
</dbReference>